<name>D5STK5_PLAL2</name>
<accession>D5STK5</accession>
<protein>
    <recommendedName>
        <fullName evidence="2">DUF4062 domain-containing protein</fullName>
    </recommendedName>
</protein>
<proteinExistence type="predicted"/>
<feature type="domain" description="DUF4062" evidence="2">
    <location>
        <begin position="10"/>
        <end position="102"/>
    </location>
</feature>
<evidence type="ECO:0000256" key="1">
    <source>
        <dbReference type="SAM" id="MobiDB-lite"/>
    </source>
</evidence>
<dbReference type="HOGENOM" id="CLU_698022_0_0_0"/>
<evidence type="ECO:0000259" key="2">
    <source>
        <dbReference type="Pfam" id="PF13271"/>
    </source>
</evidence>
<organism evidence="3 4">
    <name type="scientific">Planctopirus limnophila (strain ATCC 43296 / DSM 3776 / IFAM 1008 / Mu 290)</name>
    <name type="common">Planctomyces limnophilus</name>
    <dbReference type="NCBI Taxonomy" id="521674"/>
    <lineage>
        <taxon>Bacteria</taxon>
        <taxon>Pseudomonadati</taxon>
        <taxon>Planctomycetota</taxon>
        <taxon>Planctomycetia</taxon>
        <taxon>Planctomycetales</taxon>
        <taxon>Planctomycetaceae</taxon>
        <taxon>Planctopirus</taxon>
    </lineage>
</organism>
<dbReference type="OrthoDB" id="9784936at2"/>
<reference evidence="3 4" key="1">
    <citation type="journal article" date="2010" name="Stand. Genomic Sci.">
        <title>Complete genome sequence of Planctomyces limnophilus type strain (Mu 290).</title>
        <authorList>
            <person name="Labutti K."/>
            <person name="Sikorski J."/>
            <person name="Schneider S."/>
            <person name="Nolan M."/>
            <person name="Lucas S."/>
            <person name="Glavina Del Rio T."/>
            <person name="Tice H."/>
            <person name="Cheng J.F."/>
            <person name="Goodwin L."/>
            <person name="Pitluck S."/>
            <person name="Liolios K."/>
            <person name="Ivanova N."/>
            <person name="Mavromatis K."/>
            <person name="Mikhailova N."/>
            <person name="Pati A."/>
            <person name="Chen A."/>
            <person name="Palaniappan K."/>
            <person name="Land M."/>
            <person name="Hauser L."/>
            <person name="Chang Y.J."/>
            <person name="Jeffries C.D."/>
            <person name="Tindall B.J."/>
            <person name="Rohde M."/>
            <person name="Goker M."/>
            <person name="Woyke T."/>
            <person name="Bristow J."/>
            <person name="Eisen J.A."/>
            <person name="Markowitz V."/>
            <person name="Hugenholtz P."/>
            <person name="Kyrpides N.C."/>
            <person name="Klenk H.P."/>
            <person name="Lapidus A."/>
        </authorList>
    </citation>
    <scope>NUCLEOTIDE SEQUENCE [LARGE SCALE GENOMIC DNA]</scope>
    <source>
        <strain evidence="4">ATCC 43296 / DSM 3776 / IFAM 1008 / 290</strain>
    </source>
</reference>
<evidence type="ECO:0000313" key="4">
    <source>
        <dbReference type="Proteomes" id="UP000002220"/>
    </source>
</evidence>
<dbReference type="InterPro" id="IPR025139">
    <property type="entry name" value="DUF4062"/>
</dbReference>
<feature type="region of interest" description="Disordered" evidence="1">
    <location>
        <begin position="179"/>
        <end position="204"/>
    </location>
</feature>
<keyword evidence="4" id="KW-1185">Reference proteome</keyword>
<dbReference type="KEGG" id="plm:Plim_3220"/>
<sequence>MVRQEHVLTVFVASPGDVETERGKIEDAIRELNISWSRELGVRLDLVRWETHAYPGFGVDAQDVINEQIPEDYDLFVGIMWCRYGTPTGRAGSGTVEEFERAKARYDADKNSVQLMVYFKDEPIPPSQLDPAQLAKVNSFRSSLGNEGGLYWKFTDIDHFEKLIRLHLTRQVQAWKSRQTSQDTSINYGHSPNEADKPSDEHDDDGILDLMEVFQDKFAELLEIIQRITTATEDVGTKMTQRAAEMNSLRRDPKGNINTREAKRIISKAATDMNQFTARIDAELPFYNDAMNTGMNSFIKAATMSVDLENDTEELQQGLDAVISLRSSLATSRQSTVTFRESIASLPRMTTTFNKAKRGAVAAIDRLLGEFTNSDQLLVESEEVIRELLDEPDGP</sequence>
<dbReference type="eggNOG" id="COG5635">
    <property type="taxonomic scope" value="Bacteria"/>
</dbReference>
<dbReference type="Pfam" id="PF13271">
    <property type="entry name" value="DUF4062"/>
    <property type="match status" value="1"/>
</dbReference>
<evidence type="ECO:0000313" key="3">
    <source>
        <dbReference type="EMBL" id="ADG69034.1"/>
    </source>
</evidence>
<dbReference type="EMBL" id="CP001744">
    <property type="protein sequence ID" value="ADG69034.1"/>
    <property type="molecule type" value="Genomic_DNA"/>
</dbReference>
<feature type="compositionally biased region" description="Polar residues" evidence="1">
    <location>
        <begin position="179"/>
        <end position="190"/>
    </location>
</feature>
<dbReference type="AlphaFoldDB" id="D5STK5"/>
<gene>
    <name evidence="3" type="ordered locus">Plim_3220</name>
</gene>
<dbReference type="RefSeq" id="WP_013111465.1">
    <property type="nucleotide sequence ID" value="NC_014148.1"/>
</dbReference>
<dbReference type="Proteomes" id="UP000002220">
    <property type="component" value="Chromosome"/>
</dbReference>